<protein>
    <submittedName>
        <fullName evidence="7">Copper chaperone CopZ</fullName>
    </submittedName>
</protein>
<dbReference type="PROSITE" id="PS01047">
    <property type="entry name" value="HMA_1"/>
    <property type="match status" value="1"/>
</dbReference>
<dbReference type="Pfam" id="PF00403">
    <property type="entry name" value="HMA"/>
    <property type="match status" value="1"/>
</dbReference>
<dbReference type="Proteomes" id="UP001596990">
    <property type="component" value="Unassembled WGS sequence"/>
</dbReference>
<dbReference type="InterPro" id="IPR006122">
    <property type="entry name" value="HMA_Cu_ion-bd"/>
</dbReference>
<accession>A0ABW3L2K4</accession>
<dbReference type="InterPro" id="IPR000428">
    <property type="entry name" value="Cu-bd"/>
</dbReference>
<evidence type="ECO:0000313" key="7">
    <source>
        <dbReference type="EMBL" id="MFD1020210.1"/>
    </source>
</evidence>
<keyword evidence="2" id="KW-0963">Cytoplasm</keyword>
<dbReference type="PRINTS" id="PR00944">
    <property type="entry name" value="CUEXPORT"/>
</dbReference>
<comment type="caution">
    <text evidence="7">The sequence shown here is derived from an EMBL/GenBank/DDBJ whole genome shotgun (WGS) entry which is preliminary data.</text>
</comment>
<sequence length="69" mass="7494">MEKQTLRVEGMSCGHCKSSVEEGVGNLEGVSQVLVDLDDGLVTVEYDPAKSTLETIKQTIYEEGYDVVA</sequence>
<dbReference type="InterPro" id="IPR006121">
    <property type="entry name" value="HMA_dom"/>
</dbReference>
<dbReference type="Gene3D" id="3.30.70.100">
    <property type="match status" value="1"/>
</dbReference>
<dbReference type="InterPro" id="IPR017969">
    <property type="entry name" value="Heavy-metal-associated_CS"/>
</dbReference>
<dbReference type="NCBIfam" id="NF033795">
    <property type="entry name" value="chaper_CopZ_Bs"/>
    <property type="match status" value="1"/>
</dbReference>
<gene>
    <name evidence="7" type="primary">copZ</name>
    <name evidence="7" type="ORF">ACFQ2J_13565</name>
</gene>
<evidence type="ECO:0000256" key="4">
    <source>
        <dbReference type="ARBA" id="ARBA00023008"/>
    </source>
</evidence>
<name>A0ABW3L2K4_9BACI</name>
<dbReference type="EMBL" id="JBHTKL010000005">
    <property type="protein sequence ID" value="MFD1020210.1"/>
    <property type="molecule type" value="Genomic_DNA"/>
</dbReference>
<dbReference type="SUPFAM" id="SSF55008">
    <property type="entry name" value="HMA, heavy metal-associated domain"/>
    <property type="match status" value="1"/>
</dbReference>
<keyword evidence="3" id="KW-0479">Metal-binding</keyword>
<keyword evidence="4" id="KW-0186">Copper</keyword>
<dbReference type="InterPro" id="IPR049740">
    <property type="entry name" value="CopZ"/>
</dbReference>
<dbReference type="InterPro" id="IPR036163">
    <property type="entry name" value="HMA_dom_sf"/>
</dbReference>
<evidence type="ECO:0000256" key="3">
    <source>
        <dbReference type="ARBA" id="ARBA00022723"/>
    </source>
</evidence>
<feature type="domain" description="HMA" evidence="6">
    <location>
        <begin position="2"/>
        <end position="68"/>
    </location>
</feature>
<proteinExistence type="predicted"/>
<dbReference type="NCBIfam" id="TIGR00003">
    <property type="entry name" value="copper ion binding protein"/>
    <property type="match status" value="1"/>
</dbReference>
<evidence type="ECO:0000256" key="1">
    <source>
        <dbReference type="ARBA" id="ARBA00004496"/>
    </source>
</evidence>
<comment type="subcellular location">
    <subcellularLocation>
        <location evidence="1">Cytoplasm</location>
    </subcellularLocation>
</comment>
<evidence type="ECO:0000313" key="8">
    <source>
        <dbReference type="Proteomes" id="UP001596990"/>
    </source>
</evidence>
<keyword evidence="5" id="KW-0143">Chaperone</keyword>
<dbReference type="RefSeq" id="WP_386061401.1">
    <property type="nucleotide sequence ID" value="NZ_JBHTKL010000005.1"/>
</dbReference>
<dbReference type="PROSITE" id="PS50846">
    <property type="entry name" value="HMA_2"/>
    <property type="match status" value="1"/>
</dbReference>
<evidence type="ECO:0000256" key="2">
    <source>
        <dbReference type="ARBA" id="ARBA00022490"/>
    </source>
</evidence>
<keyword evidence="8" id="KW-1185">Reference proteome</keyword>
<evidence type="ECO:0000259" key="6">
    <source>
        <dbReference type="PROSITE" id="PS50846"/>
    </source>
</evidence>
<organism evidence="7 8">
    <name type="scientific">Thalassobacillus hwangdonensis</name>
    <dbReference type="NCBI Taxonomy" id="546108"/>
    <lineage>
        <taxon>Bacteria</taxon>
        <taxon>Bacillati</taxon>
        <taxon>Bacillota</taxon>
        <taxon>Bacilli</taxon>
        <taxon>Bacillales</taxon>
        <taxon>Bacillaceae</taxon>
        <taxon>Thalassobacillus</taxon>
    </lineage>
</organism>
<evidence type="ECO:0000256" key="5">
    <source>
        <dbReference type="ARBA" id="ARBA00023186"/>
    </source>
</evidence>
<reference evidence="8" key="1">
    <citation type="journal article" date="2019" name="Int. J. Syst. Evol. Microbiol.">
        <title>The Global Catalogue of Microorganisms (GCM) 10K type strain sequencing project: providing services to taxonomists for standard genome sequencing and annotation.</title>
        <authorList>
            <consortium name="The Broad Institute Genomics Platform"/>
            <consortium name="The Broad Institute Genome Sequencing Center for Infectious Disease"/>
            <person name="Wu L."/>
            <person name="Ma J."/>
        </authorList>
    </citation>
    <scope>NUCLEOTIDE SEQUENCE [LARGE SCALE GENOMIC DNA]</scope>
    <source>
        <strain evidence="8">CCUG 56607</strain>
    </source>
</reference>
<dbReference type="CDD" id="cd00371">
    <property type="entry name" value="HMA"/>
    <property type="match status" value="1"/>
</dbReference>